<proteinExistence type="predicted"/>
<evidence type="ECO:0000313" key="2">
    <source>
        <dbReference type="EMBL" id="MBZ6079154.1"/>
    </source>
</evidence>
<dbReference type="InterPro" id="IPR052519">
    <property type="entry name" value="Euk-type_GlcNAc_Kinase"/>
</dbReference>
<dbReference type="Gene3D" id="3.30.420.40">
    <property type="match status" value="2"/>
</dbReference>
<dbReference type="Proteomes" id="UP000704176">
    <property type="component" value="Unassembled WGS sequence"/>
</dbReference>
<accession>A0ABS7VUA5</accession>
<dbReference type="InterPro" id="IPR043129">
    <property type="entry name" value="ATPase_NBD"/>
</dbReference>
<dbReference type="InterPro" id="IPR002731">
    <property type="entry name" value="ATPase_BadF"/>
</dbReference>
<dbReference type="RefSeq" id="WP_224315953.1">
    <property type="nucleotide sequence ID" value="NZ_JAIRBM010000028.1"/>
</dbReference>
<dbReference type="Pfam" id="PF01869">
    <property type="entry name" value="BcrAD_BadFG"/>
    <property type="match status" value="1"/>
</dbReference>
<dbReference type="PANTHER" id="PTHR43190:SF3">
    <property type="entry name" value="N-ACETYL-D-GLUCOSAMINE KINASE"/>
    <property type="match status" value="1"/>
</dbReference>
<evidence type="ECO:0000259" key="1">
    <source>
        <dbReference type="Pfam" id="PF01869"/>
    </source>
</evidence>
<reference evidence="2 3" key="1">
    <citation type="submission" date="2021-09" db="EMBL/GenBank/DDBJ databases">
        <title>The complete genome sequence of a new microorganism.</title>
        <authorList>
            <person name="Zi Z."/>
        </authorList>
    </citation>
    <scope>NUCLEOTIDE SEQUENCE [LARGE SCALE GENOMIC DNA]</scope>
    <source>
        <strain evidence="2 3">WGZ8</strain>
    </source>
</reference>
<organism evidence="2 3">
    <name type="scientific">Microvirga puerhi</name>
    <dbReference type="NCBI Taxonomy" id="2876078"/>
    <lineage>
        <taxon>Bacteria</taxon>
        <taxon>Pseudomonadati</taxon>
        <taxon>Pseudomonadota</taxon>
        <taxon>Alphaproteobacteria</taxon>
        <taxon>Hyphomicrobiales</taxon>
        <taxon>Methylobacteriaceae</taxon>
        <taxon>Microvirga</taxon>
    </lineage>
</organism>
<gene>
    <name evidence="2" type="ORF">K9B37_23140</name>
</gene>
<keyword evidence="3" id="KW-1185">Reference proteome</keyword>
<sequence>MTTNDDMHVGIDVGQGGTRLMVRCGSRVERFEAAGFWSAGLPGVVTAVANGIKAASIPADAHVHIGIGMTGLNGNPVPIQELSTALSGTCCPVSVTAADDSVTAYLGALGPRAGAVVAAGTGTVALATDMESRWGRADGWGGELGDHGSGYWIGREGIRRALRGRDAGIRGRLLDAVERRFGPADRLPELWRSGAVTPDRVAALAYDIAEIARQGDEVARAIWAEAGIHLAQTVSFALRKSGMDRQDVPVAATGGLFAALDLIGSTFEETLRQMNPQAFMVSAIADPLMGALELIMLPNTAAFGSLVERDVATGSVEPDRASAMRGTV</sequence>
<dbReference type="PANTHER" id="PTHR43190">
    <property type="entry name" value="N-ACETYL-D-GLUCOSAMINE KINASE"/>
    <property type="match status" value="1"/>
</dbReference>
<dbReference type="SUPFAM" id="SSF53067">
    <property type="entry name" value="Actin-like ATPase domain"/>
    <property type="match status" value="1"/>
</dbReference>
<protein>
    <recommendedName>
        <fullName evidence="1">ATPase BadF/BadG/BcrA/BcrD type domain-containing protein</fullName>
    </recommendedName>
</protein>
<dbReference type="EMBL" id="JAIRBM010000028">
    <property type="protein sequence ID" value="MBZ6079154.1"/>
    <property type="molecule type" value="Genomic_DNA"/>
</dbReference>
<feature type="domain" description="ATPase BadF/BadG/BcrA/BcrD type" evidence="1">
    <location>
        <begin position="45"/>
        <end position="293"/>
    </location>
</feature>
<name>A0ABS7VUA5_9HYPH</name>
<comment type="caution">
    <text evidence="2">The sequence shown here is derived from an EMBL/GenBank/DDBJ whole genome shotgun (WGS) entry which is preliminary data.</text>
</comment>
<evidence type="ECO:0000313" key="3">
    <source>
        <dbReference type="Proteomes" id="UP000704176"/>
    </source>
</evidence>